<gene>
    <name evidence="2" type="ORF">EVAR_52073_1</name>
</gene>
<name>A0A4C1Y113_EUMVA</name>
<protein>
    <submittedName>
        <fullName evidence="2">Uncharacterized protein</fullName>
    </submittedName>
</protein>
<organism evidence="2 3">
    <name type="scientific">Eumeta variegata</name>
    <name type="common">Bagworm moth</name>
    <name type="synonym">Eumeta japonica</name>
    <dbReference type="NCBI Taxonomy" id="151549"/>
    <lineage>
        <taxon>Eukaryota</taxon>
        <taxon>Metazoa</taxon>
        <taxon>Ecdysozoa</taxon>
        <taxon>Arthropoda</taxon>
        <taxon>Hexapoda</taxon>
        <taxon>Insecta</taxon>
        <taxon>Pterygota</taxon>
        <taxon>Neoptera</taxon>
        <taxon>Endopterygota</taxon>
        <taxon>Lepidoptera</taxon>
        <taxon>Glossata</taxon>
        <taxon>Ditrysia</taxon>
        <taxon>Tineoidea</taxon>
        <taxon>Psychidae</taxon>
        <taxon>Oiketicinae</taxon>
        <taxon>Eumeta</taxon>
    </lineage>
</organism>
<proteinExistence type="predicted"/>
<reference evidence="2 3" key="1">
    <citation type="journal article" date="2019" name="Commun. Biol.">
        <title>The bagworm genome reveals a unique fibroin gene that provides high tensile strength.</title>
        <authorList>
            <person name="Kono N."/>
            <person name="Nakamura H."/>
            <person name="Ohtoshi R."/>
            <person name="Tomita M."/>
            <person name="Numata K."/>
            <person name="Arakawa K."/>
        </authorList>
    </citation>
    <scope>NUCLEOTIDE SEQUENCE [LARGE SCALE GENOMIC DNA]</scope>
</reference>
<dbReference type="EMBL" id="BGZK01001045">
    <property type="protein sequence ID" value="GBP69576.1"/>
    <property type="molecule type" value="Genomic_DNA"/>
</dbReference>
<keyword evidence="3" id="KW-1185">Reference proteome</keyword>
<evidence type="ECO:0000256" key="1">
    <source>
        <dbReference type="SAM" id="MobiDB-lite"/>
    </source>
</evidence>
<evidence type="ECO:0000313" key="2">
    <source>
        <dbReference type="EMBL" id="GBP69576.1"/>
    </source>
</evidence>
<dbReference type="AlphaFoldDB" id="A0A4C1Y113"/>
<comment type="caution">
    <text evidence="2">The sequence shown here is derived from an EMBL/GenBank/DDBJ whole genome shotgun (WGS) entry which is preliminary data.</text>
</comment>
<accession>A0A4C1Y113</accession>
<sequence>MSDVMEGKEQMEKKGPPERSLTGRNSTVKAVTSELICLTLLHEHQIEILSSCPMLSRYGEDKRLLQQVLEQNAARWNLPLIAYVAKVGKEDTGRRSTDIIPAAPRV</sequence>
<feature type="compositionally biased region" description="Basic and acidic residues" evidence="1">
    <location>
        <begin position="1"/>
        <end position="17"/>
    </location>
</feature>
<evidence type="ECO:0000313" key="3">
    <source>
        <dbReference type="Proteomes" id="UP000299102"/>
    </source>
</evidence>
<feature type="region of interest" description="Disordered" evidence="1">
    <location>
        <begin position="1"/>
        <end position="26"/>
    </location>
</feature>
<dbReference type="Proteomes" id="UP000299102">
    <property type="component" value="Unassembled WGS sequence"/>
</dbReference>